<feature type="non-terminal residue" evidence="2">
    <location>
        <position position="152"/>
    </location>
</feature>
<dbReference type="PANTHER" id="PTHR45749">
    <property type="match status" value="1"/>
</dbReference>
<sequence>RPEEVSSLIRVWFKKESKICVLQRRTSFRTTRDVLLDCYWRETSKKVRNAYLQSVLKQDITFFVKKSTPAEVIVSLTCDTVHVHDAIVTVASAERSFSKLKLILSYLRSTMSQERLVGLSMLAIENDMAMQVEFKIVLTDFASRNVRRVIFE</sequence>
<evidence type="ECO:0000313" key="3">
    <source>
        <dbReference type="Proteomes" id="UP001202328"/>
    </source>
</evidence>
<dbReference type="GO" id="GO:0046983">
    <property type="term" value="F:protein dimerization activity"/>
    <property type="evidence" value="ECO:0007669"/>
    <property type="project" value="InterPro"/>
</dbReference>
<dbReference type="Proteomes" id="UP001202328">
    <property type="component" value="Unassembled WGS sequence"/>
</dbReference>
<dbReference type="InterPro" id="IPR008906">
    <property type="entry name" value="HATC_C_dom"/>
</dbReference>
<dbReference type="Pfam" id="PF05699">
    <property type="entry name" value="Dimer_Tnp_hAT"/>
    <property type="match status" value="1"/>
</dbReference>
<reference evidence="2" key="1">
    <citation type="submission" date="2022-04" db="EMBL/GenBank/DDBJ databases">
        <title>A functionally conserved STORR gene fusion in Papaver species that diverged 16.8 million years ago.</title>
        <authorList>
            <person name="Catania T."/>
        </authorList>
    </citation>
    <scope>NUCLEOTIDE SEQUENCE</scope>
    <source>
        <strain evidence="2">S-188037</strain>
    </source>
</reference>
<feature type="domain" description="HAT C-terminal dimerisation" evidence="1">
    <location>
        <begin position="88"/>
        <end position="128"/>
    </location>
</feature>
<protein>
    <recommendedName>
        <fullName evidence="1">HAT C-terminal dimerisation domain-containing protein</fullName>
    </recommendedName>
</protein>
<keyword evidence="3" id="KW-1185">Reference proteome</keyword>
<proteinExistence type="predicted"/>
<organism evidence="2 3">
    <name type="scientific">Papaver atlanticum</name>
    <dbReference type="NCBI Taxonomy" id="357466"/>
    <lineage>
        <taxon>Eukaryota</taxon>
        <taxon>Viridiplantae</taxon>
        <taxon>Streptophyta</taxon>
        <taxon>Embryophyta</taxon>
        <taxon>Tracheophyta</taxon>
        <taxon>Spermatophyta</taxon>
        <taxon>Magnoliopsida</taxon>
        <taxon>Ranunculales</taxon>
        <taxon>Papaveraceae</taxon>
        <taxon>Papaveroideae</taxon>
        <taxon>Papaver</taxon>
    </lineage>
</organism>
<name>A0AAD4X6F6_9MAGN</name>
<dbReference type="EMBL" id="JAJJMB010015449">
    <property type="protein sequence ID" value="KAI3854179.1"/>
    <property type="molecule type" value="Genomic_DNA"/>
</dbReference>
<gene>
    <name evidence="2" type="ORF">MKW98_024602</name>
</gene>
<evidence type="ECO:0000313" key="2">
    <source>
        <dbReference type="EMBL" id="KAI3854179.1"/>
    </source>
</evidence>
<dbReference type="PANTHER" id="PTHR45749:SF35">
    <property type="entry name" value="AC-LIKE TRANSPOSASE-RELATED"/>
    <property type="match status" value="1"/>
</dbReference>
<comment type="caution">
    <text evidence="2">The sequence shown here is derived from an EMBL/GenBank/DDBJ whole genome shotgun (WGS) entry which is preliminary data.</text>
</comment>
<evidence type="ECO:0000259" key="1">
    <source>
        <dbReference type="Pfam" id="PF05699"/>
    </source>
</evidence>
<dbReference type="AlphaFoldDB" id="A0AAD4X6F6"/>
<accession>A0AAD4X6F6</accession>